<evidence type="ECO:0000313" key="4">
    <source>
        <dbReference type="Proteomes" id="UP000070133"/>
    </source>
</evidence>
<reference evidence="3 4" key="1">
    <citation type="submission" date="2015-07" db="EMBL/GenBank/DDBJ databases">
        <title>Comparative genomics of the Sigatoka disease complex on banana suggests a link between parallel evolutionary changes in Pseudocercospora fijiensis and Pseudocercospora eumusae and increased virulence on the banana host.</title>
        <authorList>
            <person name="Chang T.-C."/>
            <person name="Salvucci A."/>
            <person name="Crous P.W."/>
            <person name="Stergiopoulos I."/>
        </authorList>
    </citation>
    <scope>NUCLEOTIDE SEQUENCE [LARGE SCALE GENOMIC DNA]</scope>
    <source>
        <strain evidence="3 4">CBS 114824</strain>
    </source>
</reference>
<feature type="compositionally biased region" description="Basic and acidic residues" evidence="2">
    <location>
        <begin position="14"/>
        <end position="29"/>
    </location>
</feature>
<evidence type="ECO:0000256" key="1">
    <source>
        <dbReference type="SAM" id="Coils"/>
    </source>
</evidence>
<protein>
    <submittedName>
        <fullName evidence="3">Uncharacterized protein</fullName>
    </submittedName>
</protein>
<feature type="region of interest" description="Disordered" evidence="2">
    <location>
        <begin position="1"/>
        <end position="84"/>
    </location>
</feature>
<comment type="caution">
    <text evidence="3">The sequence shown here is derived from an EMBL/GenBank/DDBJ whole genome shotgun (WGS) entry which is preliminary data.</text>
</comment>
<name>A0A139HBF7_9PEZI</name>
<dbReference type="EMBL" id="LFZN01000086">
    <property type="protein sequence ID" value="KXS99780.1"/>
    <property type="molecule type" value="Genomic_DNA"/>
</dbReference>
<sequence>MDTQTHPRSSAVEGKLETPSERVPCHSCEHNSLPPPTALLSSPRSVSKVPMPMSAGPRAKSPKPPSSQDIINQTCDKQPASSSHLDQLDEVFDSLRAQLANFKRTRGNVKEEEEEEDFTKGRDVKTSTTTYTLRIIPFHELWPSMQSHRQENEKSS</sequence>
<organism evidence="3 4">
    <name type="scientific">Pseudocercospora eumusae</name>
    <dbReference type="NCBI Taxonomy" id="321146"/>
    <lineage>
        <taxon>Eukaryota</taxon>
        <taxon>Fungi</taxon>
        <taxon>Dikarya</taxon>
        <taxon>Ascomycota</taxon>
        <taxon>Pezizomycotina</taxon>
        <taxon>Dothideomycetes</taxon>
        <taxon>Dothideomycetidae</taxon>
        <taxon>Mycosphaerellales</taxon>
        <taxon>Mycosphaerellaceae</taxon>
        <taxon>Pseudocercospora</taxon>
    </lineage>
</organism>
<dbReference type="Proteomes" id="UP000070133">
    <property type="component" value="Unassembled WGS sequence"/>
</dbReference>
<evidence type="ECO:0000256" key="2">
    <source>
        <dbReference type="SAM" id="MobiDB-lite"/>
    </source>
</evidence>
<keyword evidence="4" id="KW-1185">Reference proteome</keyword>
<feature type="compositionally biased region" description="Polar residues" evidence="2">
    <location>
        <begin position="66"/>
        <end position="84"/>
    </location>
</feature>
<dbReference type="AlphaFoldDB" id="A0A139HBF7"/>
<accession>A0A139HBF7</accession>
<evidence type="ECO:0000313" key="3">
    <source>
        <dbReference type="EMBL" id="KXS99780.1"/>
    </source>
</evidence>
<feature type="coiled-coil region" evidence="1">
    <location>
        <begin position="85"/>
        <end position="115"/>
    </location>
</feature>
<proteinExistence type="predicted"/>
<keyword evidence="1" id="KW-0175">Coiled coil</keyword>
<gene>
    <name evidence="3" type="ORF">AC578_5905</name>
</gene>